<evidence type="ECO:0000313" key="4">
    <source>
        <dbReference type="EMBL" id="KRN58115.1"/>
    </source>
</evidence>
<dbReference type="InterPro" id="IPR029044">
    <property type="entry name" value="Nucleotide-diphossugar_trans"/>
</dbReference>
<dbReference type="Pfam" id="PF01501">
    <property type="entry name" value="Glyco_transf_8"/>
    <property type="match status" value="1"/>
</dbReference>
<organism evidence="4 5">
    <name type="scientific">Limosilactobacillus secaliphilus</name>
    <dbReference type="NCBI Taxonomy" id="396268"/>
    <lineage>
        <taxon>Bacteria</taxon>
        <taxon>Bacillati</taxon>
        <taxon>Bacillota</taxon>
        <taxon>Bacilli</taxon>
        <taxon>Lactobacillales</taxon>
        <taxon>Lactobacillaceae</taxon>
        <taxon>Limosilactobacillus</taxon>
    </lineage>
</organism>
<dbReference type="Gene3D" id="3.90.550.10">
    <property type="entry name" value="Spore Coat Polysaccharide Biosynthesis Protein SpsA, Chain A"/>
    <property type="match status" value="1"/>
</dbReference>
<protein>
    <submittedName>
        <fullName evidence="4">Bacteriochlorophyll 4-vinyl reductase</fullName>
    </submittedName>
</protein>
<dbReference type="GO" id="GO:0046872">
    <property type="term" value="F:metal ion binding"/>
    <property type="evidence" value="ECO:0007669"/>
    <property type="project" value="UniProtKB-KW"/>
</dbReference>
<dbReference type="InterPro" id="IPR002495">
    <property type="entry name" value="Glyco_trans_8"/>
</dbReference>
<sequence>MYKPLVIALVGDYGYIKQIETTIKSIIYHNHDCKIYVINPDIPQEWFFLANQRLAIIHCKIIDKKILPKTLAKEFAFLDQVSVVAYAKFLLPRLLSDSRVLYLDSDVIVNNSLTQLFYQDLQGHPLAAVEDYDEHNGHFNSGVLLLDLDHLRRIPNFVSQALKLGQDRSLKNADQDVFNHFFKDDYLALPLADNYQIGMDSIAYYHSKIKPYLLPKLDSVTQPVITHFLTIHKPWKDFSSGRLRELWWQYYGLSWEDAVYNRPLPLTQPNLYKRFFTFLMTEETGRLVDLAKACPQYEFNVATWVPVGPKIHKLLQYPNIHVYEHIVGRQIEELVKHCDAYLDVDCPVKEHHVLKQFAQHQTPFLAFANVADHYHHYPNYRVFDDDDLQGFIDALKQI</sequence>
<evidence type="ECO:0000256" key="2">
    <source>
        <dbReference type="ARBA" id="ARBA00022679"/>
    </source>
</evidence>
<dbReference type="InterPro" id="IPR050748">
    <property type="entry name" value="Glycosyltrans_8_dom-fam"/>
</dbReference>
<dbReference type="PATRIC" id="fig|396268.3.peg.564"/>
<dbReference type="AlphaFoldDB" id="A0A0R2HZ36"/>
<dbReference type="GO" id="GO:0016757">
    <property type="term" value="F:glycosyltransferase activity"/>
    <property type="evidence" value="ECO:0007669"/>
    <property type="project" value="UniProtKB-KW"/>
</dbReference>
<keyword evidence="3" id="KW-0479">Metal-binding</keyword>
<dbReference type="CDD" id="cd04194">
    <property type="entry name" value="GT8_A4GalT_like"/>
    <property type="match status" value="1"/>
</dbReference>
<accession>A0A0R2HZ36</accession>
<dbReference type="SUPFAM" id="SSF53448">
    <property type="entry name" value="Nucleotide-diphospho-sugar transferases"/>
    <property type="match status" value="1"/>
</dbReference>
<evidence type="ECO:0000256" key="1">
    <source>
        <dbReference type="ARBA" id="ARBA00022676"/>
    </source>
</evidence>
<reference evidence="4 5" key="1">
    <citation type="journal article" date="2015" name="Genome Announc.">
        <title>Expanding the biotechnology potential of lactobacilli through comparative genomics of 213 strains and associated genera.</title>
        <authorList>
            <person name="Sun Z."/>
            <person name="Harris H.M."/>
            <person name="McCann A."/>
            <person name="Guo C."/>
            <person name="Argimon S."/>
            <person name="Zhang W."/>
            <person name="Yang X."/>
            <person name="Jeffery I.B."/>
            <person name="Cooney J.C."/>
            <person name="Kagawa T.F."/>
            <person name="Liu W."/>
            <person name="Song Y."/>
            <person name="Salvetti E."/>
            <person name="Wrobel A."/>
            <person name="Rasinkangas P."/>
            <person name="Parkhill J."/>
            <person name="Rea M.C."/>
            <person name="O'Sullivan O."/>
            <person name="Ritari J."/>
            <person name="Douillard F.P."/>
            <person name="Paul Ross R."/>
            <person name="Yang R."/>
            <person name="Briner A.E."/>
            <person name="Felis G.E."/>
            <person name="de Vos W.M."/>
            <person name="Barrangou R."/>
            <person name="Klaenhammer T.R."/>
            <person name="Caufield P.W."/>
            <person name="Cui Y."/>
            <person name="Zhang H."/>
            <person name="O'Toole P.W."/>
        </authorList>
    </citation>
    <scope>NUCLEOTIDE SEQUENCE [LARGE SCALE GENOMIC DNA]</scope>
    <source>
        <strain evidence="4 5">DSM 17896</strain>
    </source>
</reference>
<comment type="caution">
    <text evidence="4">The sequence shown here is derived from an EMBL/GenBank/DDBJ whole genome shotgun (WGS) entry which is preliminary data.</text>
</comment>
<evidence type="ECO:0000313" key="5">
    <source>
        <dbReference type="Proteomes" id="UP000050934"/>
    </source>
</evidence>
<name>A0A0R2HZ36_9LACO</name>
<keyword evidence="1" id="KW-0328">Glycosyltransferase</keyword>
<dbReference type="EMBL" id="JQBW01000010">
    <property type="protein sequence ID" value="KRN58115.1"/>
    <property type="molecule type" value="Genomic_DNA"/>
</dbReference>
<proteinExistence type="predicted"/>
<gene>
    <name evidence="4" type="ORF">IV45_GL000558</name>
</gene>
<dbReference type="PANTHER" id="PTHR13778">
    <property type="entry name" value="GLYCOSYLTRANSFERASE 8 DOMAIN-CONTAINING PROTEIN"/>
    <property type="match status" value="1"/>
</dbReference>
<dbReference type="Proteomes" id="UP000050934">
    <property type="component" value="Unassembled WGS sequence"/>
</dbReference>
<keyword evidence="2" id="KW-0808">Transferase</keyword>
<keyword evidence="5" id="KW-1185">Reference proteome</keyword>
<evidence type="ECO:0000256" key="3">
    <source>
        <dbReference type="ARBA" id="ARBA00022723"/>
    </source>
</evidence>
<dbReference type="STRING" id="396268.IV45_GL000558"/>
<dbReference type="PANTHER" id="PTHR13778:SF47">
    <property type="entry name" value="LIPOPOLYSACCHARIDE 1,3-GALACTOSYLTRANSFERASE"/>
    <property type="match status" value="1"/>
</dbReference>
<dbReference type="RefSeq" id="WP_235807665.1">
    <property type="nucleotide sequence ID" value="NZ_JQBW01000010.1"/>
</dbReference>